<dbReference type="InterPro" id="IPR024453">
    <property type="entry name" value="Peptidase_C92"/>
</dbReference>
<proteinExistence type="predicted"/>
<dbReference type="Gene3D" id="3.90.1720.10">
    <property type="entry name" value="endopeptidase domain like (from Nostoc punctiforme)"/>
    <property type="match status" value="1"/>
</dbReference>
<evidence type="ECO:0000313" key="2">
    <source>
        <dbReference type="EMBL" id="SJX20673.1"/>
    </source>
</evidence>
<feature type="chain" id="PRO_5013204293" description="YiiX family permuted papain-like enzyme" evidence="1">
    <location>
        <begin position="23"/>
        <end position="202"/>
    </location>
</feature>
<evidence type="ECO:0008006" key="4">
    <source>
        <dbReference type="Google" id="ProtNLM"/>
    </source>
</evidence>
<dbReference type="Proteomes" id="UP000196240">
    <property type="component" value="Unassembled WGS sequence"/>
</dbReference>
<evidence type="ECO:0000313" key="3">
    <source>
        <dbReference type="Proteomes" id="UP000196240"/>
    </source>
</evidence>
<dbReference type="AlphaFoldDB" id="A0A1R7Q8U5"/>
<dbReference type="NCBIfam" id="NF007458">
    <property type="entry name" value="PRK10030.1"/>
    <property type="match status" value="1"/>
</dbReference>
<organism evidence="2 3">
    <name type="scientific">Acinetobacter johnsonii</name>
    <dbReference type="NCBI Taxonomy" id="40214"/>
    <lineage>
        <taxon>Bacteria</taxon>
        <taxon>Pseudomonadati</taxon>
        <taxon>Pseudomonadota</taxon>
        <taxon>Gammaproteobacteria</taxon>
        <taxon>Moraxellales</taxon>
        <taxon>Moraxellaceae</taxon>
        <taxon>Acinetobacter</taxon>
    </lineage>
</organism>
<dbReference type="Pfam" id="PF05708">
    <property type="entry name" value="Peptidase_C92"/>
    <property type="match status" value="1"/>
</dbReference>
<keyword evidence="1" id="KW-0732">Signal</keyword>
<dbReference type="RefSeq" id="WP_087010677.1">
    <property type="nucleotide sequence ID" value="NZ_FUUY01000001.1"/>
</dbReference>
<dbReference type="SUPFAM" id="SSF54001">
    <property type="entry name" value="Cysteine proteinases"/>
    <property type="match status" value="1"/>
</dbReference>
<name>A0A1R7Q8U5_ACIJO</name>
<gene>
    <name evidence="2" type="ORF">ACNJC6_00264</name>
</gene>
<feature type="signal peptide" evidence="1">
    <location>
        <begin position="1"/>
        <end position="22"/>
    </location>
</feature>
<reference evidence="2 3" key="1">
    <citation type="submission" date="2017-02" db="EMBL/GenBank/DDBJ databases">
        <authorList>
            <person name="Peterson S.W."/>
        </authorList>
    </citation>
    <scope>NUCLEOTIDE SEQUENCE [LARGE SCALE GENOMIC DNA]</scope>
    <source>
        <strain evidence="2">C6</strain>
    </source>
</reference>
<evidence type="ECO:0000256" key="1">
    <source>
        <dbReference type="SAM" id="SignalP"/>
    </source>
</evidence>
<accession>A0A1R7Q8U5</accession>
<sequence precursor="true">MKNSNVVILSAVSLLVSPQLLWANMSYQTGDIIFHVSKSLQSLGIQKATKSRYSHMGLIVNRNGKAWVLEAVQPVKYTLLQQWIDRGVERHYVVKRFKTNLTVQQKQTLIKNAEQYLGQPYDLYFEWDNRALYCSEIVWKAYHDALGIELAPLSKLKQFDLSSSEVKQLMQQRYGQNIPLNETSIAPQAIFASTALIEVDRK</sequence>
<dbReference type="InterPro" id="IPR038765">
    <property type="entry name" value="Papain-like_cys_pep_sf"/>
</dbReference>
<protein>
    <recommendedName>
        <fullName evidence="4">YiiX family permuted papain-like enzyme</fullName>
    </recommendedName>
</protein>
<dbReference type="EMBL" id="FUUY01000001">
    <property type="protein sequence ID" value="SJX20673.1"/>
    <property type="molecule type" value="Genomic_DNA"/>
</dbReference>